<feature type="compositionally biased region" description="Acidic residues" evidence="1">
    <location>
        <begin position="591"/>
        <end position="627"/>
    </location>
</feature>
<dbReference type="InterPro" id="IPR012816">
    <property type="entry name" value="NADAR"/>
</dbReference>
<dbReference type="Pfam" id="PF08719">
    <property type="entry name" value="NADAR"/>
    <property type="match status" value="1"/>
</dbReference>
<gene>
    <name evidence="5" type="primary">GAL80-1</name>
    <name evidence="5" type="ORF">CSHISOI_07265</name>
</gene>
<feature type="domain" description="Gfo/Idh/MocA-like oxidoreductase N-terminal" evidence="2">
    <location>
        <begin position="4"/>
        <end position="134"/>
    </location>
</feature>
<evidence type="ECO:0000313" key="6">
    <source>
        <dbReference type="Proteomes" id="UP000326340"/>
    </source>
</evidence>
<feature type="non-terminal residue" evidence="5">
    <location>
        <position position="627"/>
    </location>
</feature>
<sequence>MAPIRVGIIGLSSTATTGWASRAHLPYLLSARGRSKYTITALCNSSVEAARRAVAAYELPSKTKAYGSPSDLAADPDVDLVVVSTRVDQHYDTALPSVEAGKHVYVEWPLAQDVEHARKLADAAREAGGRTAVGVQGRFVPALLKVRELLEEGRIGKVLSSEIKASGGSIDREILPVGLKYFAQRKIGGNIVTIGFGHLFDQIQHVLGEAVIRHSHAQIQRPNIRIRDPSTKRIVETIPNDVPDLIVATTTLPPSDLIAKDATLLARFRRGQPFPGDPQLAWTVHGERGEIRLVSQDSAALQAFADGDAVRIEVHDLESDAVERVAWAWADWQDGLPVQARCIGAVYEAFAEGEGAAGVASFEDAVRRHEQIAGPASYAIISIMETSPIYFWRETGPEGYLSQWWTRDPFTIADTAPSPPVTFKTAEHYMMHGKALLFADADAALAILGAGHPRKVKALGRGFRAAPHLRERLLATGSRELVEASPTDRIWGIGFAPDKAPASDRGCWGLNLLGKVLMEVREALRKEEQQQHGGEKKKKGSEEKEDQLEVEEKKIQSRTKRRRTRSQDEEELRDEDTTSKSRRVEKREDGEKDGEEDGEEDGEKDGEEDGEKDGEEDGEEDERGEFR</sequence>
<dbReference type="Proteomes" id="UP000326340">
    <property type="component" value="Unassembled WGS sequence"/>
</dbReference>
<dbReference type="Gene3D" id="3.40.50.720">
    <property type="entry name" value="NAD(P)-binding Rossmann-like Domain"/>
    <property type="match status" value="1"/>
</dbReference>
<evidence type="ECO:0000313" key="5">
    <source>
        <dbReference type="EMBL" id="TQN68199.1"/>
    </source>
</evidence>
<dbReference type="Pfam" id="PF01408">
    <property type="entry name" value="GFO_IDH_MocA"/>
    <property type="match status" value="1"/>
</dbReference>
<dbReference type="SUPFAM" id="SSF55347">
    <property type="entry name" value="Glyceraldehyde-3-phosphate dehydrogenase-like, C-terminal domain"/>
    <property type="match status" value="1"/>
</dbReference>
<dbReference type="Pfam" id="PF22685">
    <property type="entry name" value="Gal80p_C-like"/>
    <property type="match status" value="1"/>
</dbReference>
<evidence type="ECO:0000259" key="2">
    <source>
        <dbReference type="Pfam" id="PF01408"/>
    </source>
</evidence>
<dbReference type="InterPro" id="IPR055080">
    <property type="entry name" value="Gal80p-like_C"/>
</dbReference>
<evidence type="ECO:0000256" key="1">
    <source>
        <dbReference type="SAM" id="MobiDB-lite"/>
    </source>
</evidence>
<accession>A0A5Q4BNL4</accession>
<dbReference type="CDD" id="cd15457">
    <property type="entry name" value="NADAR"/>
    <property type="match status" value="1"/>
</dbReference>
<dbReference type="InterPro" id="IPR036291">
    <property type="entry name" value="NAD(P)-bd_dom_sf"/>
</dbReference>
<dbReference type="Gene3D" id="1.10.357.40">
    <property type="entry name" value="YbiA-like"/>
    <property type="match status" value="2"/>
</dbReference>
<dbReference type="PANTHER" id="PTHR43708:SF1">
    <property type="entry name" value="GALACTOSE_LACTOSE METABOLISM REGULATORY PROTEIN GAL80"/>
    <property type="match status" value="1"/>
</dbReference>
<dbReference type="EMBL" id="PUHP01000748">
    <property type="protein sequence ID" value="TQN68199.1"/>
    <property type="molecule type" value="Genomic_DNA"/>
</dbReference>
<keyword evidence="6" id="KW-1185">Reference proteome</keyword>
<dbReference type="GO" id="GO:0000166">
    <property type="term" value="F:nucleotide binding"/>
    <property type="evidence" value="ECO:0007669"/>
    <property type="project" value="InterPro"/>
</dbReference>
<dbReference type="SUPFAM" id="SSF51735">
    <property type="entry name" value="NAD(P)-binding Rossmann-fold domains"/>
    <property type="match status" value="1"/>
</dbReference>
<dbReference type="OrthoDB" id="446809at2759"/>
<dbReference type="SUPFAM" id="SSF143990">
    <property type="entry name" value="YbiA-like"/>
    <property type="match status" value="1"/>
</dbReference>
<dbReference type="Gene3D" id="3.30.360.10">
    <property type="entry name" value="Dihydrodipicolinate Reductase, domain 2"/>
    <property type="match status" value="1"/>
</dbReference>
<feature type="domain" description="Gal80p-like C-terminal" evidence="4">
    <location>
        <begin position="141"/>
        <end position="293"/>
    </location>
</feature>
<organism evidence="5 6">
    <name type="scientific">Colletotrichum shisoi</name>
    <dbReference type="NCBI Taxonomy" id="2078593"/>
    <lineage>
        <taxon>Eukaryota</taxon>
        <taxon>Fungi</taxon>
        <taxon>Dikarya</taxon>
        <taxon>Ascomycota</taxon>
        <taxon>Pezizomycotina</taxon>
        <taxon>Sordariomycetes</taxon>
        <taxon>Hypocreomycetidae</taxon>
        <taxon>Glomerellales</taxon>
        <taxon>Glomerellaceae</taxon>
        <taxon>Colletotrichum</taxon>
        <taxon>Colletotrichum destructivum species complex</taxon>
    </lineage>
</organism>
<dbReference type="InterPro" id="IPR037238">
    <property type="entry name" value="YbiA-like_sf"/>
</dbReference>
<feature type="domain" description="NADAR" evidence="3">
    <location>
        <begin position="463"/>
        <end position="525"/>
    </location>
</feature>
<dbReference type="PANTHER" id="PTHR43708">
    <property type="entry name" value="CONSERVED EXPRESSED OXIDOREDUCTASE (EUROFUNG)"/>
    <property type="match status" value="1"/>
</dbReference>
<name>A0A5Q4BNL4_9PEZI</name>
<dbReference type="AlphaFoldDB" id="A0A5Q4BNL4"/>
<evidence type="ECO:0000259" key="4">
    <source>
        <dbReference type="Pfam" id="PF22685"/>
    </source>
</evidence>
<dbReference type="InterPro" id="IPR000683">
    <property type="entry name" value="Gfo/Idh/MocA-like_OxRdtase_N"/>
</dbReference>
<evidence type="ECO:0000259" key="3">
    <source>
        <dbReference type="Pfam" id="PF08719"/>
    </source>
</evidence>
<feature type="region of interest" description="Disordered" evidence="1">
    <location>
        <begin position="526"/>
        <end position="627"/>
    </location>
</feature>
<comment type="caution">
    <text evidence="5">The sequence shown here is derived from an EMBL/GenBank/DDBJ whole genome shotgun (WGS) entry which is preliminary data.</text>
</comment>
<proteinExistence type="predicted"/>
<reference evidence="5 6" key="1">
    <citation type="journal article" date="2019" name="Sci. Rep.">
        <title>Colletotrichum shisoi sp. nov., an anthracnose pathogen of Perilla frutescens in Japan: molecular phylogenetic, morphological and genomic evidence.</title>
        <authorList>
            <person name="Gan P."/>
            <person name="Tsushima A."/>
            <person name="Hiroyama R."/>
            <person name="Narusaka M."/>
            <person name="Takano Y."/>
            <person name="Narusaka Y."/>
            <person name="Kawaradani M."/>
            <person name="Damm U."/>
            <person name="Shirasu K."/>
        </authorList>
    </citation>
    <scope>NUCLEOTIDE SEQUENCE [LARGE SCALE GENOMIC DNA]</scope>
    <source>
        <strain evidence="5 6">PG-2018a</strain>
    </source>
</reference>
<protein>
    <submittedName>
        <fullName evidence="5">Galactose/lactose metabolism regulatory protein GAL80</fullName>
    </submittedName>
</protein>
<dbReference type="InterPro" id="IPR051317">
    <property type="entry name" value="Gfo/Idh/MocA_oxidoreduct"/>
</dbReference>